<dbReference type="Gene3D" id="1.10.1740.10">
    <property type="match status" value="1"/>
</dbReference>
<dbReference type="SUPFAM" id="SSF88659">
    <property type="entry name" value="Sigma3 and sigma4 domains of RNA polymerase sigma factors"/>
    <property type="match status" value="1"/>
</dbReference>
<evidence type="ECO:0000313" key="7">
    <source>
        <dbReference type="EMBL" id="KJF43620.1"/>
    </source>
</evidence>
<keyword evidence="3" id="KW-0731">Sigma factor</keyword>
<evidence type="ECO:0000259" key="5">
    <source>
        <dbReference type="Pfam" id="PF04542"/>
    </source>
</evidence>
<keyword evidence="4" id="KW-0804">Transcription</keyword>
<dbReference type="InterPro" id="IPR013324">
    <property type="entry name" value="RNA_pol_sigma_r3/r4-like"/>
</dbReference>
<accession>A0A0D8J9D7</accession>
<name>A0A0D8J9D7_9BACT</name>
<dbReference type="SUPFAM" id="SSF88946">
    <property type="entry name" value="Sigma2 domain of RNA polymerase sigma factors"/>
    <property type="match status" value="1"/>
</dbReference>
<dbReference type="RefSeq" id="WP_045030191.1">
    <property type="nucleotide sequence ID" value="NZ_JRHC01000002.1"/>
</dbReference>
<evidence type="ECO:0000256" key="4">
    <source>
        <dbReference type="ARBA" id="ARBA00023163"/>
    </source>
</evidence>
<dbReference type="CDD" id="cd06171">
    <property type="entry name" value="Sigma70_r4"/>
    <property type="match status" value="1"/>
</dbReference>
<feature type="domain" description="RNA polymerase sigma-70 region 2" evidence="5">
    <location>
        <begin position="19"/>
        <end position="84"/>
    </location>
</feature>
<dbReference type="Pfam" id="PF04542">
    <property type="entry name" value="Sigma70_r2"/>
    <property type="match status" value="1"/>
</dbReference>
<protein>
    <submittedName>
        <fullName evidence="7">RNA polymerase sigma-70 factor</fullName>
    </submittedName>
</protein>
<dbReference type="InterPro" id="IPR036388">
    <property type="entry name" value="WH-like_DNA-bd_sf"/>
</dbReference>
<evidence type="ECO:0000256" key="1">
    <source>
        <dbReference type="ARBA" id="ARBA00010641"/>
    </source>
</evidence>
<dbReference type="InterPro" id="IPR039425">
    <property type="entry name" value="RNA_pol_sigma-70-like"/>
</dbReference>
<dbReference type="PANTHER" id="PTHR43133">
    <property type="entry name" value="RNA POLYMERASE ECF-TYPE SIGMA FACTO"/>
    <property type="match status" value="1"/>
</dbReference>
<dbReference type="Pfam" id="PF08281">
    <property type="entry name" value="Sigma70_r4_2"/>
    <property type="match status" value="1"/>
</dbReference>
<gene>
    <name evidence="7" type="ORF">LH29_10910</name>
</gene>
<dbReference type="GO" id="GO:0003677">
    <property type="term" value="F:DNA binding"/>
    <property type="evidence" value="ECO:0007669"/>
    <property type="project" value="InterPro"/>
</dbReference>
<keyword evidence="8" id="KW-1185">Reference proteome</keyword>
<evidence type="ECO:0000259" key="6">
    <source>
        <dbReference type="Pfam" id="PF08281"/>
    </source>
</evidence>
<dbReference type="GO" id="GO:0016987">
    <property type="term" value="F:sigma factor activity"/>
    <property type="evidence" value="ECO:0007669"/>
    <property type="project" value="UniProtKB-KW"/>
</dbReference>
<evidence type="ECO:0000256" key="3">
    <source>
        <dbReference type="ARBA" id="ARBA00023082"/>
    </source>
</evidence>
<comment type="caution">
    <text evidence="7">The sequence shown here is derived from an EMBL/GenBank/DDBJ whole genome shotgun (WGS) entry which is preliminary data.</text>
</comment>
<dbReference type="OrthoDB" id="659855at2"/>
<sequence>MTKSDRNKNVCHEKVFNELFKSLSKDLYNFLYYKYGENNNPEDVVQVAFEKLWKNCKMVVPDKAKSFIYTVANNEMLNSISRKKTALNYSIQKPKDHSIESPEYLLEEKEYHERLKKAIEELTEEQRVTFLLNRVDGKKHQEIADLLGISKKTVEKRIYTTLKILRKKVETDKI</sequence>
<feature type="domain" description="RNA polymerase sigma factor 70 region 4 type 2" evidence="6">
    <location>
        <begin position="113"/>
        <end position="163"/>
    </location>
</feature>
<keyword evidence="2" id="KW-0805">Transcription regulation</keyword>
<dbReference type="InterPro" id="IPR013249">
    <property type="entry name" value="RNA_pol_sigma70_r4_t2"/>
</dbReference>
<dbReference type="STRING" id="1544798.LH29_10910"/>
<dbReference type="InterPro" id="IPR007627">
    <property type="entry name" value="RNA_pol_sigma70_r2"/>
</dbReference>
<dbReference type="InterPro" id="IPR013325">
    <property type="entry name" value="RNA_pol_sigma_r2"/>
</dbReference>
<reference evidence="7 8" key="1">
    <citation type="submission" date="2014-09" db="EMBL/GenBank/DDBJ databases">
        <title>Draft Genome Sequence of Draconibacterium sp. JN14CK-3.</title>
        <authorList>
            <person name="Dong C."/>
            <person name="Lai Q."/>
            <person name="Shao Z."/>
        </authorList>
    </citation>
    <scope>NUCLEOTIDE SEQUENCE [LARGE SCALE GENOMIC DNA]</scope>
    <source>
        <strain evidence="7 8">JN14CK-3</strain>
    </source>
</reference>
<dbReference type="PANTHER" id="PTHR43133:SF46">
    <property type="entry name" value="RNA POLYMERASE SIGMA-70 FACTOR ECF SUBFAMILY"/>
    <property type="match status" value="1"/>
</dbReference>
<dbReference type="InterPro" id="IPR014284">
    <property type="entry name" value="RNA_pol_sigma-70_dom"/>
</dbReference>
<dbReference type="GO" id="GO:0006352">
    <property type="term" value="P:DNA-templated transcription initiation"/>
    <property type="evidence" value="ECO:0007669"/>
    <property type="project" value="InterPro"/>
</dbReference>
<proteinExistence type="inferred from homology"/>
<dbReference type="Gene3D" id="1.10.10.10">
    <property type="entry name" value="Winged helix-like DNA-binding domain superfamily/Winged helix DNA-binding domain"/>
    <property type="match status" value="1"/>
</dbReference>
<dbReference type="Proteomes" id="UP000032544">
    <property type="component" value="Unassembled WGS sequence"/>
</dbReference>
<dbReference type="EMBL" id="JRHC01000002">
    <property type="protein sequence ID" value="KJF43620.1"/>
    <property type="molecule type" value="Genomic_DNA"/>
</dbReference>
<comment type="similarity">
    <text evidence="1">Belongs to the sigma-70 factor family. ECF subfamily.</text>
</comment>
<organism evidence="7 8">
    <name type="scientific">Draconibacterium sediminis</name>
    <dbReference type="NCBI Taxonomy" id="1544798"/>
    <lineage>
        <taxon>Bacteria</taxon>
        <taxon>Pseudomonadati</taxon>
        <taxon>Bacteroidota</taxon>
        <taxon>Bacteroidia</taxon>
        <taxon>Marinilabiliales</taxon>
        <taxon>Prolixibacteraceae</taxon>
        <taxon>Draconibacterium</taxon>
    </lineage>
</organism>
<dbReference type="NCBIfam" id="TIGR02937">
    <property type="entry name" value="sigma70-ECF"/>
    <property type="match status" value="1"/>
</dbReference>
<dbReference type="AlphaFoldDB" id="A0A0D8J9D7"/>
<evidence type="ECO:0000256" key="2">
    <source>
        <dbReference type="ARBA" id="ARBA00023015"/>
    </source>
</evidence>
<evidence type="ECO:0000313" key="8">
    <source>
        <dbReference type="Proteomes" id="UP000032544"/>
    </source>
</evidence>